<protein>
    <submittedName>
        <fullName evidence="2">Uncharacterized conserved protein YceK</fullName>
    </submittedName>
</protein>
<evidence type="ECO:0000313" key="2">
    <source>
        <dbReference type="EMBL" id="SFP65354.1"/>
    </source>
</evidence>
<reference evidence="1" key="3">
    <citation type="submission" date="2014-03" db="EMBL/GenBank/DDBJ databases">
        <authorList>
            <person name="Barney B.M."/>
            <person name="Lenneman E.M."/>
        </authorList>
    </citation>
    <scope>NUCLEOTIDE SEQUENCE</scope>
    <source>
        <strain evidence="1">AD6</strain>
    </source>
</reference>
<name>A0A1I5S3S9_9GAMM</name>
<organism evidence="2 4">
    <name type="scientific">Ectopseudomonas composti</name>
    <dbReference type="NCBI Taxonomy" id="658457"/>
    <lineage>
        <taxon>Bacteria</taxon>
        <taxon>Pseudomonadati</taxon>
        <taxon>Pseudomonadota</taxon>
        <taxon>Gammaproteobacteria</taxon>
        <taxon>Pseudomonadales</taxon>
        <taxon>Pseudomonadaceae</taxon>
        <taxon>Ectopseudomonas</taxon>
    </lineage>
</organism>
<evidence type="ECO:0000313" key="3">
    <source>
        <dbReference type="Proteomes" id="UP000023842"/>
    </source>
</evidence>
<evidence type="ECO:0000313" key="4">
    <source>
        <dbReference type="Proteomes" id="UP000182400"/>
    </source>
</evidence>
<keyword evidence="3" id="KW-1185">Reference proteome</keyword>
<dbReference type="PROSITE" id="PS51257">
    <property type="entry name" value="PROKAR_LIPOPROTEIN"/>
    <property type="match status" value="1"/>
</dbReference>
<accession>A0A1I5S3S9</accession>
<dbReference type="EMBL" id="JFJN01000037">
    <property type="protein sequence ID" value="EZH80641.1"/>
    <property type="molecule type" value="Genomic_DNA"/>
</dbReference>
<dbReference type="Proteomes" id="UP000182400">
    <property type="component" value="Unassembled WGS sequence"/>
</dbReference>
<proteinExistence type="predicted"/>
<gene>
    <name evidence="1" type="ORF">AU05_12540</name>
    <name evidence="2" type="ORF">SAMN05216601_11877</name>
</gene>
<reference evidence="2 4" key="4">
    <citation type="submission" date="2016-10" db="EMBL/GenBank/DDBJ databases">
        <authorList>
            <person name="de Groot N.N."/>
        </authorList>
    </citation>
    <scope>NUCLEOTIDE SEQUENCE [LARGE SCALE GENOMIC DNA]</scope>
    <source>
        <strain evidence="2 4">CCUG 59231</strain>
    </source>
</reference>
<dbReference type="Proteomes" id="UP000023842">
    <property type="component" value="Unassembled WGS sequence"/>
</dbReference>
<dbReference type="AlphaFoldDB" id="A0A1I5S3S9"/>
<sequence length="103" mass="11228">MKRLMESAGLIALIVLLAGCSTFFSRMDADRQVELYPATKFAVDAAGDGWCWMFLACPALMVSLPIDAALDTLLLPVDATRVHNRRKSKKVESGELPNVTEAS</sequence>
<reference evidence="1" key="1">
    <citation type="journal article" date="2014" name="Genome Announc.">
        <title>Draft Genome Sequences of the Alga-Degrading Bacteria Aeromonas hydrophila Strain AD9 and Pseudomonas pseudoalcaligenes Strain AD6.</title>
        <authorList>
            <person name="Barney B.M."/>
            <person name="Lenneman E.M."/>
        </authorList>
    </citation>
    <scope>NUCLEOTIDE SEQUENCE</scope>
    <source>
        <strain evidence="1">AD6</strain>
    </source>
</reference>
<dbReference type="STRING" id="658457.SAMN05216601_11877"/>
<reference evidence="3" key="2">
    <citation type="journal article" date="2014" name="Genome Announc.">
        <title>Draft Genome Sequence of the algae degrading bacterium Pseudomonas mendocina AD6.</title>
        <authorList>
            <person name="Barney B.M."/>
            <person name="Lenneman E.M."/>
        </authorList>
    </citation>
    <scope>NUCLEOTIDE SEQUENCE [LARGE SCALE GENOMIC DNA]</scope>
    <source>
        <strain evidence="3">AD6</strain>
    </source>
</reference>
<evidence type="ECO:0000313" key="1">
    <source>
        <dbReference type="EMBL" id="EZH80641.1"/>
    </source>
</evidence>
<dbReference type="RefSeq" id="WP_179529257.1">
    <property type="nucleotide sequence ID" value="NZ_FOWP01000018.1"/>
</dbReference>
<dbReference type="EMBL" id="FOWP01000018">
    <property type="protein sequence ID" value="SFP65354.1"/>
    <property type="molecule type" value="Genomic_DNA"/>
</dbReference>